<dbReference type="PANTHER" id="PTHR32347">
    <property type="entry name" value="EFFLUX SYSTEM COMPONENT YKNX-RELATED"/>
    <property type="match status" value="1"/>
</dbReference>
<dbReference type="Gene3D" id="1.10.287.470">
    <property type="entry name" value="Helix hairpin bin"/>
    <property type="match status" value="1"/>
</dbReference>
<evidence type="ECO:0000256" key="1">
    <source>
        <dbReference type="ARBA" id="ARBA00004196"/>
    </source>
</evidence>
<evidence type="ECO:0000259" key="3">
    <source>
        <dbReference type="Pfam" id="PF25989"/>
    </source>
</evidence>
<dbReference type="InterPro" id="IPR058637">
    <property type="entry name" value="YknX-like_C"/>
</dbReference>
<dbReference type="Gene3D" id="2.40.420.20">
    <property type="match status" value="1"/>
</dbReference>
<reference evidence="4 5" key="1">
    <citation type="journal article" date="2020" name="Nature">
        <title>Bacterial chemolithoautotrophy via manganese oxidation.</title>
        <authorList>
            <person name="Yu H."/>
            <person name="Leadbetter J.R."/>
        </authorList>
    </citation>
    <scope>NUCLEOTIDE SEQUENCE [LARGE SCALE GENOMIC DNA]</scope>
    <source>
        <strain evidence="4 5">RBP-1</strain>
    </source>
</reference>
<keyword evidence="2" id="KW-0175">Coiled coil</keyword>
<dbReference type="Proteomes" id="UP000521868">
    <property type="component" value="Unassembled WGS sequence"/>
</dbReference>
<comment type="caution">
    <text evidence="4">The sequence shown here is derived from an EMBL/GenBank/DDBJ whole genome shotgun (WGS) entry which is preliminary data.</text>
</comment>
<evidence type="ECO:0000256" key="2">
    <source>
        <dbReference type="ARBA" id="ARBA00023054"/>
    </source>
</evidence>
<comment type="subcellular location">
    <subcellularLocation>
        <location evidence="1">Cell envelope</location>
    </subcellularLocation>
</comment>
<dbReference type="PANTHER" id="PTHR32347:SF29">
    <property type="entry name" value="UPF0194 MEMBRANE PROTEIN YBHG"/>
    <property type="match status" value="1"/>
</dbReference>
<name>A0A7X6I5Z2_9BURK</name>
<dbReference type="EMBL" id="VTOX01000002">
    <property type="protein sequence ID" value="NKE65695.1"/>
    <property type="molecule type" value="Genomic_DNA"/>
</dbReference>
<dbReference type="RefSeq" id="WP_168106791.1">
    <property type="nucleotide sequence ID" value="NZ_VTOX01000002.1"/>
</dbReference>
<dbReference type="InterPro" id="IPR050465">
    <property type="entry name" value="UPF0194_transport"/>
</dbReference>
<gene>
    <name evidence="4" type="ORF">RAMLITH_07655</name>
</gene>
<keyword evidence="5" id="KW-1185">Reference proteome</keyword>
<protein>
    <submittedName>
        <fullName evidence="4">Biotin/lipoyl-binding protein</fullName>
    </submittedName>
</protein>
<organism evidence="4 5">
    <name type="scientific">Ramlibacter lithotrophicus</name>
    <dbReference type="NCBI Taxonomy" id="2606681"/>
    <lineage>
        <taxon>Bacteria</taxon>
        <taxon>Pseudomonadati</taxon>
        <taxon>Pseudomonadota</taxon>
        <taxon>Betaproteobacteria</taxon>
        <taxon>Burkholderiales</taxon>
        <taxon>Comamonadaceae</taxon>
        <taxon>Ramlibacter</taxon>
    </lineage>
</organism>
<evidence type="ECO:0000313" key="4">
    <source>
        <dbReference type="EMBL" id="NKE65695.1"/>
    </source>
</evidence>
<feature type="domain" description="YknX-like C-terminal permuted SH3-like" evidence="3">
    <location>
        <begin position="326"/>
        <end position="393"/>
    </location>
</feature>
<dbReference type="GO" id="GO:0030313">
    <property type="term" value="C:cell envelope"/>
    <property type="evidence" value="ECO:0007669"/>
    <property type="project" value="UniProtKB-SubCell"/>
</dbReference>
<dbReference type="Pfam" id="PF25989">
    <property type="entry name" value="YknX_C"/>
    <property type="match status" value="1"/>
</dbReference>
<proteinExistence type="predicted"/>
<dbReference type="Gene3D" id="2.40.50.100">
    <property type="match status" value="1"/>
</dbReference>
<accession>A0A7X6I5Z2</accession>
<sequence>MTLNRTTWAWVAIAAAALAALAWAFWPRAVEVETAAARQGRFEQAIEEDGRTRVKDRYTVSAPVAARVERIALREGDRVKAGDVVAVLRPVMSPMVDERSRREAQARLQAAAAGVQGAAARVGRARIALQEARLEQERTERLAADGFLSASRLDSVRLALAGARRELESAQAGQEVAVQERAQAAAALQPAATTLTTRGALSVRSPVAGVVLRVTQPSEATLPAGAALLDVGDPQRMEVVSELLTTDAVQAQPGRRAVIERWGGPPVEGVVRRTEPAAFTKVSALGIEEQRVNTLIDVTAPPADWQAMGDGFRVVVRVITHSEDEALTVPVGALFPDGEGFAVYTVDGRRARLRRVDVGGRNGSQAWVRSGLQAGQAVIVYPPAAVADGRRVKPRRP</sequence>
<evidence type="ECO:0000313" key="5">
    <source>
        <dbReference type="Proteomes" id="UP000521868"/>
    </source>
</evidence>
<dbReference type="AlphaFoldDB" id="A0A7X6I5Z2"/>